<proteinExistence type="predicted"/>
<protein>
    <submittedName>
        <fullName evidence="1">Uncharacterized protein</fullName>
    </submittedName>
</protein>
<reference evidence="1 2" key="1">
    <citation type="submission" date="2017-07" db="EMBL/GenBank/DDBJ databases">
        <title>A draft genome sequence of Komagataeibacter sp. T5K1.</title>
        <authorList>
            <person name="Skraban J."/>
            <person name="Cleenwerck I."/>
            <person name="Vandamme P."/>
            <person name="Trcek J."/>
        </authorList>
    </citation>
    <scope>NUCLEOTIDE SEQUENCE [LARGE SCALE GENOMIC DNA]</scope>
    <source>
        <strain evidence="1 2">T5K1</strain>
    </source>
</reference>
<dbReference type="EMBL" id="NOXG01000007">
    <property type="protein sequence ID" value="PYD75581.1"/>
    <property type="molecule type" value="Genomic_DNA"/>
</dbReference>
<evidence type="ECO:0000313" key="2">
    <source>
        <dbReference type="Proteomes" id="UP000247609"/>
    </source>
</evidence>
<gene>
    <name evidence="1" type="ORF">CFR71_08345</name>
</gene>
<dbReference type="Proteomes" id="UP000247609">
    <property type="component" value="Unassembled WGS sequence"/>
</dbReference>
<dbReference type="RefSeq" id="WP_133251108.1">
    <property type="nucleotide sequence ID" value="NZ_NOXG01000007.1"/>
</dbReference>
<sequence>MGDREAMQVGATPSHIDHRYDTLKCSRPAPRRSCPSLESSRVSAAVPSCHPPSFSSSCLPDVAAVYDRRPALAALRRSGAIADAHAITAEFWATDYMIGFMGRNDPFMERDPHGRTTHDGPSRSRLGAIERYKYIRAAIGGRCEKLLILLMVEGRSMPAIASHFGTEQTHVAGALALLLDMLMDHYDEMPGPLWKG</sequence>
<name>A0A318QDE0_9PROT</name>
<dbReference type="AlphaFoldDB" id="A0A318QDE0"/>
<accession>A0A318QDE0</accession>
<evidence type="ECO:0000313" key="1">
    <source>
        <dbReference type="EMBL" id="PYD75581.1"/>
    </source>
</evidence>
<organism evidence="1 2">
    <name type="scientific">Novacetimonas pomaceti</name>
    <dbReference type="NCBI Taxonomy" id="2021998"/>
    <lineage>
        <taxon>Bacteria</taxon>
        <taxon>Pseudomonadati</taxon>
        <taxon>Pseudomonadota</taxon>
        <taxon>Alphaproteobacteria</taxon>
        <taxon>Acetobacterales</taxon>
        <taxon>Acetobacteraceae</taxon>
        <taxon>Novacetimonas</taxon>
    </lineage>
</organism>
<comment type="caution">
    <text evidence="1">The sequence shown here is derived from an EMBL/GenBank/DDBJ whole genome shotgun (WGS) entry which is preliminary data.</text>
</comment>